<dbReference type="EMBL" id="CBXE010000058">
    <property type="protein sequence ID" value="CDL80404.1"/>
    <property type="molecule type" value="Genomic_DNA"/>
</dbReference>
<reference evidence="2 3" key="1">
    <citation type="submission" date="2013-11" db="EMBL/GenBank/DDBJ databases">
        <title>Draft genome sequence and annotation of the entomopathogenic bacterium, Xenorhabdus cabanillasi strain JM26.</title>
        <authorList>
            <person name="Gualtieri M."/>
            <person name="Ogier J.C."/>
            <person name="Pages S."/>
            <person name="Givaudan A."/>
            <person name="Gaudriault S."/>
        </authorList>
    </citation>
    <scope>NUCLEOTIDE SEQUENCE [LARGE SCALE GENOMIC DNA]</scope>
    <source>
        <strain evidence="2 3">JM26</strain>
    </source>
</reference>
<accession>W1IPR8</accession>
<evidence type="ECO:0000256" key="1">
    <source>
        <dbReference type="SAM" id="Phobius"/>
    </source>
</evidence>
<proteinExistence type="predicted"/>
<keyword evidence="1" id="KW-0812">Transmembrane</keyword>
<comment type="caution">
    <text evidence="2">The sequence shown here is derived from an EMBL/GenBank/DDBJ whole genome shotgun (WGS) entry which is preliminary data.</text>
</comment>
<keyword evidence="1" id="KW-1133">Transmembrane helix</keyword>
<dbReference type="AlphaFoldDB" id="W1IPR8"/>
<name>W1IPR8_9GAMM</name>
<gene>
    <name evidence="2" type="ORF">XCR1_1500008</name>
</gene>
<organism evidence="2 3">
    <name type="scientific">Xenorhabdus cabanillasii JM26</name>
    <dbReference type="NCBI Taxonomy" id="1427517"/>
    <lineage>
        <taxon>Bacteria</taxon>
        <taxon>Pseudomonadati</taxon>
        <taxon>Pseudomonadota</taxon>
        <taxon>Gammaproteobacteria</taxon>
        <taxon>Enterobacterales</taxon>
        <taxon>Morganellaceae</taxon>
        <taxon>Xenorhabdus</taxon>
    </lineage>
</organism>
<keyword evidence="1" id="KW-0472">Membrane</keyword>
<protein>
    <submittedName>
        <fullName evidence="2">Uncharacterized protein</fullName>
    </submittedName>
</protein>
<evidence type="ECO:0000313" key="2">
    <source>
        <dbReference type="EMBL" id="CDL80404.1"/>
    </source>
</evidence>
<dbReference type="Proteomes" id="UP000019197">
    <property type="component" value="Unassembled WGS sequence"/>
</dbReference>
<sequence length="41" mass="4949">MVEIGYKMFKQTEVLISLLIILWLIDLLFQLFLLYVHGCYK</sequence>
<feature type="transmembrane region" description="Helical" evidence="1">
    <location>
        <begin position="14"/>
        <end position="36"/>
    </location>
</feature>
<evidence type="ECO:0000313" key="3">
    <source>
        <dbReference type="Proteomes" id="UP000019197"/>
    </source>
</evidence>